<comment type="caution">
    <text evidence="2">The sequence shown here is derived from an EMBL/GenBank/DDBJ whole genome shotgun (WGS) entry which is preliminary data.</text>
</comment>
<organism evidence="2">
    <name type="scientific">Tanacetum cinerariifolium</name>
    <name type="common">Dalmatian daisy</name>
    <name type="synonym">Chrysanthemum cinerariifolium</name>
    <dbReference type="NCBI Taxonomy" id="118510"/>
    <lineage>
        <taxon>Eukaryota</taxon>
        <taxon>Viridiplantae</taxon>
        <taxon>Streptophyta</taxon>
        <taxon>Embryophyta</taxon>
        <taxon>Tracheophyta</taxon>
        <taxon>Spermatophyta</taxon>
        <taxon>Magnoliopsida</taxon>
        <taxon>eudicotyledons</taxon>
        <taxon>Gunneridae</taxon>
        <taxon>Pentapetalae</taxon>
        <taxon>asterids</taxon>
        <taxon>campanulids</taxon>
        <taxon>Asterales</taxon>
        <taxon>Asteraceae</taxon>
        <taxon>Asteroideae</taxon>
        <taxon>Anthemideae</taxon>
        <taxon>Anthemidinae</taxon>
        <taxon>Tanacetum</taxon>
    </lineage>
</organism>
<gene>
    <name evidence="2" type="ORF">Tci_907922</name>
</gene>
<keyword evidence="2" id="KW-0548">Nucleotidyltransferase</keyword>
<feature type="compositionally biased region" description="Low complexity" evidence="1">
    <location>
        <begin position="7"/>
        <end position="28"/>
    </location>
</feature>
<dbReference type="GO" id="GO:0003964">
    <property type="term" value="F:RNA-directed DNA polymerase activity"/>
    <property type="evidence" value="ECO:0007669"/>
    <property type="project" value="UniProtKB-KW"/>
</dbReference>
<feature type="compositionally biased region" description="Basic and acidic residues" evidence="1">
    <location>
        <begin position="60"/>
        <end position="74"/>
    </location>
</feature>
<accession>A0A699VNL2</accession>
<sequence length="102" mass="11043">MIQFMQNLNNKPSTSNSSSLPSNTIPNPKGEAKAITTRSGMSYKEPPIPPPGVNQQKPIEVTKDTEPQNSDDIHPSTVQAEVLKDKPADEPVVEIPTAKPNL</sequence>
<name>A0A699VNL2_TANCI</name>
<feature type="region of interest" description="Disordered" evidence="1">
    <location>
        <begin position="1"/>
        <end position="102"/>
    </location>
</feature>
<keyword evidence="2" id="KW-0808">Transferase</keyword>
<proteinExistence type="predicted"/>
<dbReference type="AlphaFoldDB" id="A0A699VNL2"/>
<evidence type="ECO:0000256" key="1">
    <source>
        <dbReference type="SAM" id="MobiDB-lite"/>
    </source>
</evidence>
<feature type="non-terminal residue" evidence="2">
    <location>
        <position position="102"/>
    </location>
</feature>
<dbReference type="EMBL" id="BKCJ011465294">
    <property type="protein sequence ID" value="GFD35953.1"/>
    <property type="molecule type" value="Genomic_DNA"/>
</dbReference>
<keyword evidence="2" id="KW-0695">RNA-directed DNA polymerase</keyword>
<protein>
    <submittedName>
        <fullName evidence="2">Reverse transcriptase domain-containing protein</fullName>
    </submittedName>
</protein>
<reference evidence="2" key="1">
    <citation type="journal article" date="2019" name="Sci. Rep.">
        <title>Draft genome of Tanacetum cinerariifolium, the natural source of mosquito coil.</title>
        <authorList>
            <person name="Yamashiro T."/>
            <person name="Shiraishi A."/>
            <person name="Satake H."/>
            <person name="Nakayama K."/>
        </authorList>
    </citation>
    <scope>NUCLEOTIDE SEQUENCE</scope>
</reference>
<evidence type="ECO:0000313" key="2">
    <source>
        <dbReference type="EMBL" id="GFD35953.1"/>
    </source>
</evidence>